<feature type="transmembrane region" description="Helical" evidence="1">
    <location>
        <begin position="6"/>
        <end position="24"/>
    </location>
</feature>
<name>A0A2S6I1L8_9BACT</name>
<dbReference type="RefSeq" id="WP_146088771.1">
    <property type="nucleotide sequence ID" value="NZ_PTJC01000006.1"/>
</dbReference>
<dbReference type="Proteomes" id="UP000237662">
    <property type="component" value="Unassembled WGS sequence"/>
</dbReference>
<evidence type="ECO:0000313" key="2">
    <source>
        <dbReference type="EMBL" id="PPK85075.1"/>
    </source>
</evidence>
<dbReference type="EMBL" id="PTJC01000006">
    <property type="protein sequence ID" value="PPK85075.1"/>
    <property type="molecule type" value="Genomic_DNA"/>
</dbReference>
<dbReference type="AlphaFoldDB" id="A0A2S6I1L8"/>
<keyword evidence="1" id="KW-0812">Transmembrane</keyword>
<comment type="caution">
    <text evidence="2">The sequence shown here is derived from an EMBL/GenBank/DDBJ whole genome shotgun (WGS) entry which is preliminary data.</text>
</comment>
<keyword evidence="1" id="KW-0472">Membrane</keyword>
<organism evidence="2 3">
    <name type="scientific">Neolewinella xylanilytica</name>
    <dbReference type="NCBI Taxonomy" id="1514080"/>
    <lineage>
        <taxon>Bacteria</taxon>
        <taxon>Pseudomonadati</taxon>
        <taxon>Bacteroidota</taxon>
        <taxon>Saprospiria</taxon>
        <taxon>Saprospirales</taxon>
        <taxon>Lewinellaceae</taxon>
        <taxon>Neolewinella</taxon>
    </lineage>
</organism>
<gene>
    <name evidence="2" type="ORF">CLV84_1966</name>
</gene>
<protein>
    <submittedName>
        <fullName evidence="2">Uncharacterized protein</fullName>
    </submittedName>
</protein>
<evidence type="ECO:0000313" key="3">
    <source>
        <dbReference type="Proteomes" id="UP000237662"/>
    </source>
</evidence>
<accession>A0A2S6I1L8</accession>
<proteinExistence type="predicted"/>
<reference evidence="2 3" key="1">
    <citation type="submission" date="2018-02" db="EMBL/GenBank/DDBJ databases">
        <title>Genomic Encyclopedia of Archaeal and Bacterial Type Strains, Phase II (KMG-II): from individual species to whole genera.</title>
        <authorList>
            <person name="Goeker M."/>
        </authorList>
    </citation>
    <scope>NUCLEOTIDE SEQUENCE [LARGE SCALE GENOMIC DNA]</scope>
    <source>
        <strain evidence="2 3">DSM 29526</strain>
    </source>
</reference>
<keyword evidence="1" id="KW-1133">Transmembrane helix</keyword>
<sequence length="280" mass="31759">MSRPPLISFIFTSALITGSLVTLLRDFEAPMLRQLPAPYCGFIDVTVKDGYRYEQFVSSIRYIMEPGDILVGFLESGMWCPYPELYADGREVEPFELLAGPYIINYVYTTGNAEHVTARYISQFCDTVAIELEPYRFSKLVINPKTLNRLAGYREVSRSEALGLEEEFAVTSHSMGCFGGRSEELFVIQETEGNAQLRYRSYNLDTTLTLVGAFSAYRDQLQSGIEQVTKASDGCTTTFYYDIKVQDRILRLMDGSCQGSDLERLLFNLRSQAQVGRYDH</sequence>
<evidence type="ECO:0000256" key="1">
    <source>
        <dbReference type="SAM" id="Phobius"/>
    </source>
</evidence>
<keyword evidence="3" id="KW-1185">Reference proteome</keyword>